<dbReference type="Gene3D" id="4.10.75.10">
    <property type="entry name" value="Elafin-like"/>
    <property type="match status" value="1"/>
</dbReference>
<dbReference type="SUPFAM" id="SSF57256">
    <property type="entry name" value="Elafin-like"/>
    <property type="match status" value="1"/>
</dbReference>
<dbReference type="AlphaFoldDB" id="A0A803Y1G1"/>
<dbReference type="SMART" id="SM00217">
    <property type="entry name" value="WAP"/>
    <property type="match status" value="1"/>
</dbReference>
<dbReference type="Ensembl" id="ENSMGAT00000029583.1">
    <property type="protein sequence ID" value="ENSMGAP00000025608.1"/>
    <property type="gene ID" value="ENSMGAG00000022307.1"/>
</dbReference>
<keyword evidence="4" id="KW-0677">Repeat</keyword>
<dbReference type="PRINTS" id="PR00003">
    <property type="entry name" value="4DISULPHCORE"/>
</dbReference>
<feature type="domain" description="WAP" evidence="7">
    <location>
        <begin position="171"/>
        <end position="217"/>
    </location>
</feature>
<evidence type="ECO:0000256" key="1">
    <source>
        <dbReference type="ARBA" id="ARBA00004613"/>
    </source>
</evidence>
<dbReference type="GO" id="GO:0004867">
    <property type="term" value="F:serine-type endopeptidase inhibitor activity"/>
    <property type="evidence" value="ECO:0007669"/>
    <property type="project" value="TreeGrafter"/>
</dbReference>
<protein>
    <recommendedName>
        <fullName evidence="7">WAP domain-containing protein</fullName>
    </recommendedName>
</protein>
<keyword evidence="5" id="KW-1015">Disulfide bond</keyword>
<comment type="subcellular location">
    <subcellularLocation>
        <location evidence="1">Secreted</location>
    </subcellularLocation>
</comment>
<dbReference type="PANTHER" id="PTHR19441:SF34">
    <property type="entry name" value="WAP FOUR-DISULFIDE CORE DOMAIN PROTEIN 2"/>
    <property type="match status" value="1"/>
</dbReference>
<dbReference type="PANTHER" id="PTHR19441">
    <property type="entry name" value="WHEY ACDIC PROTEIN WAP"/>
    <property type="match status" value="1"/>
</dbReference>
<evidence type="ECO:0000313" key="8">
    <source>
        <dbReference type="Ensembl" id="ENSMGAP00000025608.1"/>
    </source>
</evidence>
<keyword evidence="9" id="KW-1185">Reference proteome</keyword>
<dbReference type="GO" id="GO:0005615">
    <property type="term" value="C:extracellular space"/>
    <property type="evidence" value="ECO:0007669"/>
    <property type="project" value="TreeGrafter"/>
</dbReference>
<accession>A0A803Y1G1</accession>
<proteinExistence type="predicted"/>
<organism evidence="8 9">
    <name type="scientific">Meleagris gallopavo</name>
    <name type="common">Wild turkey</name>
    <dbReference type="NCBI Taxonomy" id="9103"/>
    <lineage>
        <taxon>Eukaryota</taxon>
        <taxon>Metazoa</taxon>
        <taxon>Chordata</taxon>
        <taxon>Craniata</taxon>
        <taxon>Vertebrata</taxon>
        <taxon>Euteleostomi</taxon>
        <taxon>Archelosauria</taxon>
        <taxon>Archosauria</taxon>
        <taxon>Dinosauria</taxon>
        <taxon>Saurischia</taxon>
        <taxon>Theropoda</taxon>
        <taxon>Coelurosauria</taxon>
        <taxon>Aves</taxon>
        <taxon>Neognathae</taxon>
        <taxon>Galloanserae</taxon>
        <taxon>Galliformes</taxon>
        <taxon>Phasianidae</taxon>
        <taxon>Meleagridinae</taxon>
        <taxon>Meleagris</taxon>
    </lineage>
</organism>
<reference evidence="8" key="3">
    <citation type="submission" date="2025-09" db="UniProtKB">
        <authorList>
            <consortium name="Ensembl"/>
        </authorList>
    </citation>
    <scope>IDENTIFICATION</scope>
</reference>
<dbReference type="GeneTree" id="ENSGT00730000111410"/>
<dbReference type="InterPro" id="IPR050514">
    <property type="entry name" value="WAP_four-disulfide_core"/>
</dbReference>
<keyword evidence="2" id="KW-0964">Secreted</keyword>
<sequence>MHDGCQPRDGTGPSTVVTCPTCTAGPNPELTIRGPAVALCPTGCGLGAPSMPSMAVQRAVLGCCSCRASFLCRRLGSSRLPLPGQLPAASRYLILGDCAMARRGSLAQPVPYEPPGRQSPPAPPGEELKAQPGGLAHAQLPCTMPKASSALLLAGLLVLWAELLPASVLNVTIKAGVCPEPAAEEANCTMGCQSDGDCESTLKCCPAACGKACQEPNEKPGTCPSVKPGIPMLGLCINQCKMDSTALRCSLLHSSCREAAAQCDTAWPGPWCPPAPALAGIPACSLQPQLSSEGPAWGVPQPPALSPIKQPLPALFLAASPS</sequence>
<evidence type="ECO:0000256" key="2">
    <source>
        <dbReference type="ARBA" id="ARBA00022525"/>
    </source>
</evidence>
<name>A0A803Y1G1_MELGA</name>
<dbReference type="Proteomes" id="UP000001645">
    <property type="component" value="Chromosome 22"/>
</dbReference>
<reference evidence="8" key="2">
    <citation type="submission" date="2025-08" db="UniProtKB">
        <authorList>
            <consortium name="Ensembl"/>
        </authorList>
    </citation>
    <scope>IDENTIFICATION</scope>
</reference>
<dbReference type="PROSITE" id="PS51390">
    <property type="entry name" value="WAP"/>
    <property type="match status" value="1"/>
</dbReference>
<feature type="region of interest" description="Disordered" evidence="6">
    <location>
        <begin position="109"/>
        <end position="131"/>
    </location>
</feature>
<feature type="compositionally biased region" description="Pro residues" evidence="6">
    <location>
        <begin position="111"/>
        <end position="124"/>
    </location>
</feature>
<dbReference type="GO" id="GO:0019731">
    <property type="term" value="P:antibacterial humoral response"/>
    <property type="evidence" value="ECO:0007669"/>
    <property type="project" value="TreeGrafter"/>
</dbReference>
<dbReference type="GO" id="GO:0045087">
    <property type="term" value="P:innate immune response"/>
    <property type="evidence" value="ECO:0007669"/>
    <property type="project" value="TreeGrafter"/>
</dbReference>
<dbReference type="Pfam" id="PF00095">
    <property type="entry name" value="WAP"/>
    <property type="match status" value="1"/>
</dbReference>
<dbReference type="InterPro" id="IPR008197">
    <property type="entry name" value="WAP_dom"/>
</dbReference>
<dbReference type="InterPro" id="IPR036645">
    <property type="entry name" value="Elafin-like_sf"/>
</dbReference>
<dbReference type="InParanoid" id="A0A803Y1G1"/>
<evidence type="ECO:0000256" key="4">
    <source>
        <dbReference type="ARBA" id="ARBA00022737"/>
    </source>
</evidence>
<keyword evidence="3" id="KW-0732">Signal</keyword>
<evidence type="ECO:0000256" key="5">
    <source>
        <dbReference type="ARBA" id="ARBA00023157"/>
    </source>
</evidence>
<gene>
    <name evidence="8" type="primary">LOC100538862</name>
</gene>
<evidence type="ECO:0000313" key="9">
    <source>
        <dbReference type="Proteomes" id="UP000001645"/>
    </source>
</evidence>
<evidence type="ECO:0000256" key="6">
    <source>
        <dbReference type="SAM" id="MobiDB-lite"/>
    </source>
</evidence>
<evidence type="ECO:0000259" key="7">
    <source>
        <dbReference type="PROSITE" id="PS51390"/>
    </source>
</evidence>
<reference evidence="8 9" key="1">
    <citation type="journal article" date="2010" name="PLoS Biol.">
        <title>Multi-platform next-generation sequencing of the domestic turkey (Meleagris gallopavo): genome assembly and analysis.</title>
        <authorList>
            <person name="Dalloul R.A."/>
            <person name="Long J.A."/>
            <person name="Zimin A.V."/>
            <person name="Aslam L."/>
            <person name="Beal K."/>
            <person name="Blomberg L.A."/>
            <person name="Bouffard P."/>
            <person name="Burt D.W."/>
            <person name="Crasta O."/>
            <person name="Crooijmans R.P."/>
            <person name="Cooper K."/>
            <person name="Coulombe R.A."/>
            <person name="De S."/>
            <person name="Delany M.E."/>
            <person name="Dodgson J.B."/>
            <person name="Dong J.J."/>
            <person name="Evans C."/>
            <person name="Frederickson K.M."/>
            <person name="Flicek P."/>
            <person name="Florea L."/>
            <person name="Folkerts O."/>
            <person name="Groenen M.A."/>
            <person name="Harkins T.T."/>
            <person name="Herrero J."/>
            <person name="Hoffmann S."/>
            <person name="Megens H.J."/>
            <person name="Jiang A."/>
            <person name="de Jong P."/>
            <person name="Kaiser P."/>
            <person name="Kim H."/>
            <person name="Kim K.W."/>
            <person name="Kim S."/>
            <person name="Langenberger D."/>
            <person name="Lee M.K."/>
            <person name="Lee T."/>
            <person name="Mane S."/>
            <person name="Marcais G."/>
            <person name="Marz M."/>
            <person name="McElroy A.P."/>
            <person name="Modise T."/>
            <person name="Nefedov M."/>
            <person name="Notredame C."/>
            <person name="Paton I.R."/>
            <person name="Payne W.S."/>
            <person name="Pertea G."/>
            <person name="Prickett D."/>
            <person name="Puiu D."/>
            <person name="Qioa D."/>
            <person name="Raineri E."/>
            <person name="Ruffier M."/>
            <person name="Salzberg S.L."/>
            <person name="Schatz M.C."/>
            <person name="Scheuring C."/>
            <person name="Schmidt C.J."/>
            <person name="Schroeder S."/>
            <person name="Searle S.M."/>
            <person name="Smith E.J."/>
            <person name="Smith J."/>
            <person name="Sonstegard T.S."/>
            <person name="Stadler P.F."/>
            <person name="Tafer H."/>
            <person name="Tu Z.J."/>
            <person name="Van Tassell C.P."/>
            <person name="Vilella A.J."/>
            <person name="Williams K.P."/>
            <person name="Yorke J.A."/>
            <person name="Zhang L."/>
            <person name="Zhang H.B."/>
            <person name="Zhang X."/>
            <person name="Zhang Y."/>
            <person name="Reed K.M."/>
        </authorList>
    </citation>
    <scope>NUCLEOTIDE SEQUENCE [LARGE SCALE GENOMIC DNA]</scope>
</reference>
<evidence type="ECO:0000256" key="3">
    <source>
        <dbReference type="ARBA" id="ARBA00022729"/>
    </source>
</evidence>